<feature type="domain" description="Plastocyanin-like" evidence="4">
    <location>
        <begin position="99"/>
        <end position="175"/>
    </location>
</feature>
<dbReference type="Pfam" id="PF07732">
    <property type="entry name" value="Cu-oxidase_3"/>
    <property type="match status" value="2"/>
</dbReference>
<feature type="domain" description="Plastocyanin-like" evidence="2">
    <location>
        <begin position="235"/>
        <end position="315"/>
    </location>
</feature>
<evidence type="ECO:0000313" key="5">
    <source>
        <dbReference type="EMBL" id="GGH22110.1"/>
    </source>
</evidence>
<dbReference type="InterPro" id="IPR045087">
    <property type="entry name" value="Cu-oxidase_fam"/>
</dbReference>
<comment type="caution">
    <text evidence="5">The sequence shown here is derived from an EMBL/GenBank/DDBJ whole genome shotgun (WGS) entry which is preliminary data.</text>
</comment>
<accession>A0ABQ1YDF9</accession>
<dbReference type="Gene3D" id="2.60.40.420">
    <property type="entry name" value="Cupredoxins - blue copper proteins"/>
    <property type="match status" value="3"/>
</dbReference>
<dbReference type="RefSeq" id="WP_188538291.1">
    <property type="nucleotide sequence ID" value="NZ_BMFT01000001.1"/>
</dbReference>
<dbReference type="InterPro" id="IPR011706">
    <property type="entry name" value="Cu-oxidase_C"/>
</dbReference>
<dbReference type="SUPFAM" id="SSF49503">
    <property type="entry name" value="Cupredoxins"/>
    <property type="match status" value="3"/>
</dbReference>
<comment type="similarity">
    <text evidence="1">Belongs to the multicopper oxidase family.</text>
</comment>
<keyword evidence="6" id="KW-1185">Reference proteome</keyword>
<organism evidence="5 6">
    <name type="scientific">Paenibacillus segetis</name>
    <dbReference type="NCBI Taxonomy" id="1325360"/>
    <lineage>
        <taxon>Bacteria</taxon>
        <taxon>Bacillati</taxon>
        <taxon>Bacillota</taxon>
        <taxon>Bacilli</taxon>
        <taxon>Bacillales</taxon>
        <taxon>Paenibacillaceae</taxon>
        <taxon>Paenibacillus</taxon>
    </lineage>
</organism>
<dbReference type="Pfam" id="PF07731">
    <property type="entry name" value="Cu-oxidase_2"/>
    <property type="match status" value="1"/>
</dbReference>
<sequence length="522" mass="60111">MKLTKFVDPLPIPKIIKPIYKKKDVTRYTVKMKQFYTSLHRDLPRTKLWGFNGSYPGPTFEVHRSENVHVLWENKLPLKHLLPIDTTIHGAGVKVPKVRTVVHLHGARVRSSSDGYPESWFTRDFATTGPQFKNRIYRYTNNQRATSLWYHDHTMGITRLNLYAGLAGLYLIRDKVEDALPLPKGPYEIPLIISDRTFKSDGSLFYPKRPDRSSLKNPKAKIPFPSVVPEFFGETILVNGKVWPYLNVEPRKYRFRILNSSNARFYNLKLKSGPTFYQIGSDGGLLEKPVKLNQILIAPAERVDVIVDFSKMAGKTITLTNNASAPYPSGDPANLDPNTTGIVMQFRVKVPLKGKDTSKIPAVLSDIVKLSTKNVRKIRNLTLDETYDEYGRLLQLVTNRMWDDPVTEKPVVGTKEIWKLINLTMDTHPIHVHLIQFQILQRRPFDVNHYKKTKKIRFTGPPQKPTPNERGFKDTVRAKPGHITQIIARFGPYTGQYVWHCHMAEHEDHDMMRPYRVVPKKK</sequence>
<dbReference type="InterPro" id="IPR001117">
    <property type="entry name" value="Cu-oxidase_2nd"/>
</dbReference>
<evidence type="ECO:0000313" key="6">
    <source>
        <dbReference type="Proteomes" id="UP000659344"/>
    </source>
</evidence>
<keyword evidence="5" id="KW-0167">Capsid protein</keyword>
<gene>
    <name evidence="5" type="primary">cotA</name>
    <name evidence="5" type="ORF">GCM10008013_20390</name>
</gene>
<dbReference type="InterPro" id="IPR008972">
    <property type="entry name" value="Cupredoxin"/>
</dbReference>
<feature type="domain" description="Plastocyanin-like" evidence="4">
    <location>
        <begin position="44"/>
        <end position="97"/>
    </location>
</feature>
<dbReference type="InterPro" id="IPR011707">
    <property type="entry name" value="Cu-oxidase-like_N"/>
</dbReference>
<protein>
    <submittedName>
        <fullName evidence="5">Spore coat protein A</fullName>
    </submittedName>
</protein>
<evidence type="ECO:0000256" key="1">
    <source>
        <dbReference type="ARBA" id="ARBA00010609"/>
    </source>
</evidence>
<name>A0ABQ1YDF9_9BACL</name>
<dbReference type="Pfam" id="PF00394">
    <property type="entry name" value="Cu-oxidase"/>
    <property type="match status" value="1"/>
</dbReference>
<proteinExistence type="inferred from homology"/>
<dbReference type="Proteomes" id="UP000659344">
    <property type="component" value="Unassembled WGS sequence"/>
</dbReference>
<dbReference type="CDD" id="cd13844">
    <property type="entry name" value="CuRO_1_BOD_CotA_like"/>
    <property type="match status" value="1"/>
</dbReference>
<dbReference type="PANTHER" id="PTHR48267:SF1">
    <property type="entry name" value="BILIRUBIN OXIDASE"/>
    <property type="match status" value="1"/>
</dbReference>
<dbReference type="EMBL" id="BMFT01000001">
    <property type="protein sequence ID" value="GGH22110.1"/>
    <property type="molecule type" value="Genomic_DNA"/>
</dbReference>
<reference evidence="6" key="1">
    <citation type="journal article" date="2019" name="Int. J. Syst. Evol. Microbiol.">
        <title>The Global Catalogue of Microorganisms (GCM) 10K type strain sequencing project: providing services to taxonomists for standard genome sequencing and annotation.</title>
        <authorList>
            <consortium name="The Broad Institute Genomics Platform"/>
            <consortium name="The Broad Institute Genome Sequencing Center for Infectious Disease"/>
            <person name="Wu L."/>
            <person name="Ma J."/>
        </authorList>
    </citation>
    <scope>NUCLEOTIDE SEQUENCE [LARGE SCALE GENOMIC DNA]</scope>
    <source>
        <strain evidence="6">CGMCC 1.12769</strain>
    </source>
</reference>
<evidence type="ECO:0000259" key="3">
    <source>
        <dbReference type="Pfam" id="PF07731"/>
    </source>
</evidence>
<dbReference type="CDD" id="cd13868">
    <property type="entry name" value="CuRO_2_CotA_like"/>
    <property type="match status" value="1"/>
</dbReference>
<dbReference type="PANTHER" id="PTHR48267">
    <property type="entry name" value="CUPREDOXIN SUPERFAMILY PROTEIN"/>
    <property type="match status" value="1"/>
</dbReference>
<keyword evidence="5" id="KW-0946">Virion</keyword>
<dbReference type="CDD" id="cd13891">
    <property type="entry name" value="CuRO_3_CotA_like"/>
    <property type="match status" value="1"/>
</dbReference>
<evidence type="ECO:0000259" key="4">
    <source>
        <dbReference type="Pfam" id="PF07732"/>
    </source>
</evidence>
<feature type="domain" description="Plastocyanin-like" evidence="3">
    <location>
        <begin position="411"/>
        <end position="520"/>
    </location>
</feature>
<evidence type="ECO:0000259" key="2">
    <source>
        <dbReference type="Pfam" id="PF00394"/>
    </source>
</evidence>